<sequence length="561" mass="59185">MSPAAAPAPIPTRSEIEAWSTSHLTEAASTWRTAATTSEGAFDQHRQNVSSPAGTTWEGDAKDAALDRVTADLAVVGRQGGVLREAADLAENGSHDIKAAKDKAVEAITAAENDDFRVGEDLSVTDTRRYDITTIVDRNRAAVEHAEDIRWAAAQLGAADKLVGDRLEAKAADLERIRFEGEGEGRSGHVYLADHEADGTDPNHPAVGAPNDGSGPMSDAQVAAALNDLVNGQDLSAAEAAQLENVLREGLVVASSRGLNANDAYAQAEDAAANFMSKLRRPYIRKSTRLGVFRDSLRTPEGDFLSDISGDVIPAMRDAAGDLIWVDETTGRRVAEGTPGAMTVPDPEKFHLGHQFGEENWRILRQAMEEGWTQQEVNDFINHSEHFRLETPAENSGHANEDHSPFSRNPAWTPDRIVEGANTAAGSTSAPSISLPPNLPNVLNHPPVALPSFDGSHHSPVPGLPPVAPTPPLPPWLTGAGGGEYTHNPLGGPIGVNIDVPPAPAPAAPSPGWTPPDISVHMPDVNITPEEAGKGAGVVAGIGAFLALLGKFAGELVYPLK</sequence>
<gene>
    <name evidence="3" type="ORF">A5726_05440</name>
</gene>
<proteinExistence type="predicted"/>
<name>A0A1A1Y5L5_9MYCO</name>
<comment type="caution">
    <text evidence="3">The sequence shown here is derived from an EMBL/GenBank/DDBJ whole genome shotgun (WGS) entry which is preliminary data.</text>
</comment>
<dbReference type="Pfam" id="PF14410">
    <property type="entry name" value="GH-E"/>
    <property type="match status" value="1"/>
</dbReference>
<protein>
    <recommendedName>
        <fullName evidence="2">Toxin YqcG C-terminal domain-containing protein</fullName>
    </recommendedName>
</protein>
<evidence type="ECO:0000313" key="3">
    <source>
        <dbReference type="EMBL" id="OBF26613.1"/>
    </source>
</evidence>
<dbReference type="AlphaFoldDB" id="A0A1A1Y5L5"/>
<reference evidence="3 4" key="1">
    <citation type="submission" date="2016-06" db="EMBL/GenBank/DDBJ databases">
        <authorList>
            <person name="Kjaerup R.B."/>
            <person name="Dalgaard T.S."/>
            <person name="Juul-Madsen H.R."/>
        </authorList>
    </citation>
    <scope>NUCLEOTIDE SEQUENCE [LARGE SCALE GENOMIC DNA]</scope>
    <source>
        <strain evidence="3 4">ACS1953</strain>
    </source>
</reference>
<organism evidence="3 4">
    <name type="scientific">Mycolicibacterium conceptionense</name>
    <dbReference type="NCBI Taxonomy" id="451644"/>
    <lineage>
        <taxon>Bacteria</taxon>
        <taxon>Bacillati</taxon>
        <taxon>Actinomycetota</taxon>
        <taxon>Actinomycetes</taxon>
        <taxon>Mycobacteriales</taxon>
        <taxon>Mycobacteriaceae</taxon>
        <taxon>Mycolicibacterium</taxon>
    </lineage>
</organism>
<evidence type="ECO:0000256" key="1">
    <source>
        <dbReference type="SAM" id="MobiDB-lite"/>
    </source>
</evidence>
<evidence type="ECO:0000259" key="2">
    <source>
        <dbReference type="Pfam" id="PF14410"/>
    </source>
</evidence>
<accession>A0A1A1Y5L5</accession>
<feature type="domain" description="Toxin YqcG C-terminal" evidence="2">
    <location>
        <begin position="345"/>
        <end position="401"/>
    </location>
</feature>
<feature type="region of interest" description="Disordered" evidence="1">
    <location>
        <begin position="39"/>
        <end position="59"/>
    </location>
</feature>
<dbReference type="OrthoDB" id="4964680at2"/>
<dbReference type="Proteomes" id="UP000093779">
    <property type="component" value="Unassembled WGS sequence"/>
</dbReference>
<dbReference type="RefSeq" id="WP_019349206.1">
    <property type="nucleotide sequence ID" value="NZ_AGSZ01000989.1"/>
</dbReference>
<dbReference type="InterPro" id="IPR026835">
    <property type="entry name" value="YqcG_C"/>
</dbReference>
<dbReference type="EMBL" id="LZHX01000019">
    <property type="protein sequence ID" value="OBF26613.1"/>
    <property type="molecule type" value="Genomic_DNA"/>
</dbReference>
<evidence type="ECO:0000313" key="4">
    <source>
        <dbReference type="Proteomes" id="UP000093779"/>
    </source>
</evidence>